<comment type="caution">
    <text evidence="1">The sequence shown here is derived from an EMBL/GenBank/DDBJ whole genome shotgun (WGS) entry which is preliminary data.</text>
</comment>
<dbReference type="EMBL" id="CM055093">
    <property type="protein sequence ID" value="KAJ7566797.1"/>
    <property type="molecule type" value="Genomic_DNA"/>
</dbReference>
<keyword evidence="2" id="KW-1185">Reference proteome</keyword>
<evidence type="ECO:0000313" key="1">
    <source>
        <dbReference type="EMBL" id="KAJ7566797.1"/>
    </source>
</evidence>
<protein>
    <submittedName>
        <fullName evidence="1">Uncharacterized protein</fullName>
    </submittedName>
</protein>
<gene>
    <name evidence="1" type="ORF">O6H91_02G118900</name>
</gene>
<organism evidence="1 2">
    <name type="scientific">Diphasiastrum complanatum</name>
    <name type="common">Issler's clubmoss</name>
    <name type="synonym">Lycopodium complanatum</name>
    <dbReference type="NCBI Taxonomy" id="34168"/>
    <lineage>
        <taxon>Eukaryota</taxon>
        <taxon>Viridiplantae</taxon>
        <taxon>Streptophyta</taxon>
        <taxon>Embryophyta</taxon>
        <taxon>Tracheophyta</taxon>
        <taxon>Lycopodiopsida</taxon>
        <taxon>Lycopodiales</taxon>
        <taxon>Lycopodiaceae</taxon>
        <taxon>Lycopodioideae</taxon>
        <taxon>Diphasiastrum</taxon>
    </lineage>
</organism>
<proteinExistence type="predicted"/>
<reference evidence="2" key="1">
    <citation type="journal article" date="2024" name="Proc. Natl. Acad. Sci. U.S.A.">
        <title>Extraordinary preservation of gene collinearity over three hundred million years revealed in homosporous lycophytes.</title>
        <authorList>
            <person name="Li C."/>
            <person name="Wickell D."/>
            <person name="Kuo L.Y."/>
            <person name="Chen X."/>
            <person name="Nie B."/>
            <person name="Liao X."/>
            <person name="Peng D."/>
            <person name="Ji J."/>
            <person name="Jenkins J."/>
            <person name="Williams M."/>
            <person name="Shu S."/>
            <person name="Plott C."/>
            <person name="Barry K."/>
            <person name="Rajasekar S."/>
            <person name="Grimwood J."/>
            <person name="Han X."/>
            <person name="Sun S."/>
            <person name="Hou Z."/>
            <person name="He W."/>
            <person name="Dai G."/>
            <person name="Sun C."/>
            <person name="Schmutz J."/>
            <person name="Leebens-Mack J.H."/>
            <person name="Li F.W."/>
            <person name="Wang L."/>
        </authorList>
    </citation>
    <scope>NUCLEOTIDE SEQUENCE [LARGE SCALE GENOMIC DNA]</scope>
    <source>
        <strain evidence="2">cv. PW_Plant_1</strain>
    </source>
</reference>
<sequence>MDNGEGDVMEQALSFVEEFGQKVDLTERIREVLSNYPEGTTVLKELIQNADDAGARKVCFCLDRRKHGVEKLAYSSLAECQGAALLVYNDAQFTKDDYESISRIGHSKKQGQTWKTGRFGVGFNSVYHLSDLPSFVSGRYVVLFDPQCRYLPSISAANPGKRIDFVSSSVLSLYFDQFSPYCAFGCDMKRFYSGTLFRFPLRSIKQAATSRLSKQSYSEDDMISLLHELHSEAVLTMLYLKNIEVIEIYDWDIGAGQPLQLYSCFIKSPSTDLRRHRHAFLTLTKSMPMSSGSFQGELDYSDSYQVDFSSEVLQGAQKGIKQKSFFIVQKMGVSQSRIVAMVRNAVKDYGLKLVPWASVAADISCPDEQVVEEGSSGRAFCFLPLPVRTGLNVHVNGYFELSANRRDLWVGLDMDRRAKLRSDWNRCLLGDVGALALSQLICELLQKIGANPFYYSLWPCGTFVEPWINMVKMFYRSVAELPVLYSEVRGGKCISPYDAFYHDEEFSKADELAVALTEVGLPLVRISESIKKMLFKYCVSLPKIIMPAGVRELLRAMGQLECLAKRSCALVLLEYCLADVVDEEAVDLLDDLPLIPLVDGSVGIFGKRHEKPLYLLCNHVQSLLLAKVPHQVIDSNTPQNLIDRLYSIAQTSRTNISFLTAVELSKIMISLLPPEWMNKEKVIWSPGRSEDHPTREWVALLWGFLKEQSNNLSIFQEWPLLPTNTGFLFTLKTMSRLLRSATGLTTSMAGLLTKIGCHFLDPDLRVDHPQLQNYVHDATGAGVLDAILASALNSVSNIGALFFNVTIAEKQALRNFLCESNQLTENQINDIRIHVFKCLPVFEVHNVGGHEDKSFVHLEGSNLFLAPSSVDESLLGPQFISVCSDKEAQVLTELLGVQKLGRAEFFRSRALSRLNQLAPDLRDRVVIQILQELPQLCGEDPLFRNTLQNLAFVPTPSGRLKHPGSLYDPRNMEVFNLLTDEESFPSSKFRTPIVLDILCGLGLSNLILPDTILLSARQVESLVSSDLEKALACGHALLSYLELNAHKWLCLPLIGNDMTKGLRWIVSKPAAIFQGQKPDSEAKLLQFWNELINICWCPVLMHPPYVQLPWPLVSCPIAPPKLARMQSDMWLASASMRILDRECHSSALTRHLGWDTRPGGSVLAAQLLELGRNHAVVEDRELGQILASIVPRIYSFLNQLLGTEDMEIVKAILEGCRWIWVGDGFATVQEVAFDGPLHLSPYFRVIPADLAVFKELLTELDVRETLTPTEFTSILSSMAQDADSGHLNSRQLDAAIWIVQHLADAYMNVKDVEIFVPDADATLTPSSKLVYNDAPWLSLSGPMQATPSFSGSGKTLSHHGRGFVHAKISNDVAEKLGICSLRKSLLAESADSMDLGLHEAAEAFGQNEALTTRLKHIVEMYADGPGILYELIQNADDAGATEVSFLLDRSQYGTSSILSPRMADWQGPALYCFNNSVFNSKDLYAIARIGQDTKAENPSAIGRFGLGFNCVYHFTDVPGFVSGANLVIFDPHAKHLPGITPAQPGLKINFVGRGLLNQFPDQFSPFSLFGSDLQKPFPGTLFRFPLRSVVTASRSEIKQEVYSPDDVLILLSAFQSIASEALLFLNNVQRISIYTREQLNQEMQQVFSVNKEVADEFRERSLSHKAVYDFVHGERENPLTREQFVRKLLRTSETQLPWSCVKMKVTMREHMSEKSAIWLVSNALGGRHARELATEKANQIRGFVPWAGIAAYLQNYVEDTREANSEDCRDDTPGTDVPILQLGSTPSKALGSIAGRAFSFLPLPVYTGLPVHVNAYFELSSNRRDIWYGDDMAGGGRLRSSWNISLLEEVAAPAYARLLAEAACELGPSVAYYSLWPTETLRQPWDSLLCQVYYSVVSLQLPVLYTAAGGGRWVTPKQAIFPDYPFAQGTELRDALSETGLPCIDAPAPVVAAFQKFAPSLRYLTPRLLRKWLTGSRRSLKHRRATNLALHYCLSDVEGTNLIEKLQDLPLIPLCNGRFGAFTIPGADVAIVISKDDEYLLLKDFVPHLLVDREVPKEAFSKLQMIAQSGSTNLTLLTAQVLRKILPKILPPDWRGKKVIDWTPGLQGQPSFAWMDTVWKFLRDSCEDLSEFSDWPLLPTSDVKLLQLVSRNSLVIKNDGWSETMVSLFHGIKCFLLTKDIQVHHKNLEAYVHEASAYGVLDLLFVAAHGYVKGLPTVLSRCSASEIRELRRFLCQKKWFETTQVQKLQIEVFRALPIFESGLATSSEVPTFRSLSDCSYIKPDDVDEVLLGKSFIIAETDKEEDVLKTYLGVTKISKKDFYSTHIASALLGIDSDLRGRALVAILHDLSEFLHEDSYWITKFSQLSFVPTAIGTIEAPKRLYDPRVLELQTLLNKEAFFPLKACTDDEMLDTLVILGLRRSLGSEGLLDSAKSVAMLSFSDEHEAFQRGKALLAHLDALMMKYEFLSNDGLDDKNQLCIDNGSSPEEENTYVKFPGSDISVMANQLVQFAIKEEQLGDTSFSRNEATIGDDDLVKAHFWEQLREISWCPVYVDSPLRIIPWIHKLEGSTAPPNIVRSKSQLWLVSATMRIVDADCRSNALLRKLGWAQRPSLSALATQLIELSKTYSQLSSHGCSIRLTNGGCDSCQEVKAEYSEHIPHIYHILQDYIESDNDLLLQSRLEGISWIWVGDGFVSAKDIAFDSPAHFHPYLHVVSSDLSSFKKLLSSLGVQDAFGPADYVRVLHHVAKDVKQATLSSQQLNFVLRVLEALADVLPENAESNALVGGIVIPDAAGLLVPAKSLVYDDAPWLDKSMPVSAGLRLVHPGVDNQFADRLGAKSLRYLSLVDQKMTSNLTCPDFTQISHFHAKVLGQELLLFDLLEIADCCRARKVHVVYDKNEHPKQSLLQPNLSQYQGPALTIAFEGATLSTEEVCALQTFPPIKIQGKVCRYGSSLLSCYHATDLLNVVSGGFLYLFDPSGLTLSSTLADGTSSTQRTLGKAYNIRGTDLPLKFVDQFTPFQVANLSWDSHSSTFIRLPLRSASQARGDQRNAGIEWGEQDIIALFNTFKAHASVSLLFLKSVEYVSLSIWEAGESIPQQLFSVGVDPARAALRNPFQEQKWRKFQLSSIFGGFSLPSKVHTIDILLVENGKQIVDKWLVVQSLASGRTRDMALDKKYLSYNLTPIAGVAAHISRNGSAPPTALESCILAPVPLPTAFNLPVTIMGHFLVSLSGGRHISNCSDTPIKASTAVSQDPAVSQKDRVYAIWNRELLACVCDSYVELLQEVQHLHHFRASLPDASKKLGLNISFLAGTAYSFWPRSKALLPIIGLLESASGQDNCYRNTVNDVTWLVEWLIKPIYLRLADLPVWQLHGGTRTKLAEGVFLAPPGIEHHGVAPQETVCEFLKTHYRVFAVPWDLTLEVKGLGIPIKELTPHTLRNLLKVPTVAAAVPSILTQIDLLDYCSADLHSLISSFEGKGDNTVAPASSIAISSIRRSGQLYNSSDTSPGDMVVGEDGPGFSGIGRLIADFGTGVLEDLNGIRRDRAPSQIQVNCLSERSDAEFSMMVSDMKGLACPTAAGLMVKLGISELWLGNREQQSLLPSLEGKFVHSVCLERSSLRAVLSCEAVQAQLNIRAFSSQLLAANLGVVFSKEWLASSRNGSMLPWVPWDHEMDLSLRGGPSYEWLIYFWKNANPTSEAELSLFSHYPLIPAVASSSILVRLEQRHLVFVPPTCQDHPIDSVVSENRAAMPASGGEAINNSEDLRQAFENIEKHYPWLLPLLQKCQIPVYDRHFLNCNALQCLGSNQGKSIVHVILSTCLALQRAGCLLLPELALTSAECDSLFTFFAACIHEILTSSSSVPTSTLTDEETGFLASLPIFKTKQGNHVALNRESYYFVSPEGFIQPEEENCLPYLSASSGGSLYRCIGIPELAAHDVMARYALPKFDQLSRHQQECVLLYLLGNWSSLKQQVSVVAALKETRFVQNGTYESKLFFPSELFDPENMLLKRIFAGENSKFPADHFCTNDWLLILRDAGLRTATNAELFLECAKKVEEHGKQNVAASDFDDFLEESSSPDGKLSSEVWDMAGMLVQEIIRNLASVYSSNFCDSLSRIVFVPAEKGIPCLGRISQRVLASYNGAVLLKDWPLAWTCSPILAKPGVIPPEFAWGALHLRSPPPIRTVIRHLQEVGKNGGEDTLARWPNMKGSRTVEDVFNDVLKYLSSSWDGLSTSDKHKLRGLHFIPVANSTRLVPASALYVRLGMDLAPFAFELPSIYLEHRNILSTLGLQDTPTLSSMRHLLLELQSKCGYQHINPNELRAIFCILQFICDEEMRVKPNIRTFEDSSKDTVVPDDGARLVHAKHCVYVDPLGVRIIGEFDSSKVRFVHPQLPEQQCVQLGVQKLSDVIVEELDTAKALEFLDSLKGFQLSVLQEKLCSSSFADAIWTIVRDCGRVIPSLQTLTRERVTEILTFCAGRVQFARHLSTKFFMLPGRQDVTRNRHKQFSPLNSDPHNKEEHQVFHFTNKSRQQIYVAEPPDFVSVPEILAVVVSEALGSPICLPISSCFHSNANMEASIKQVLRLGPNSPNSSMYRQMARQSPMIGSEVIDADAVLMHYQPLRPFYSGEIIGWRSNDEDRVKLRYGRVVENVRAPAGQPLYRLQIETSPGEIQLLISSSVLSFKGTAGSSVIDEIPDDFPIATSSLNAAKSSLEERTQQLFSSENIHKETQAVVTTTEQVSRHVHYHEVAQVIRDMLDSVGIPFSLEKHTLLEQALRFQNQLASTNAALSLEQEKADAASKEIELLKSAWSCRVCLSLEVDTMILPCGHVLCQRCSSAVSKCPFCRRPISKALQMYRP</sequence>
<name>A0ACC2EK17_DIPCM</name>
<dbReference type="Proteomes" id="UP001162992">
    <property type="component" value="Chromosome 2"/>
</dbReference>
<accession>A0ACC2EK17</accession>
<evidence type="ECO:0000313" key="2">
    <source>
        <dbReference type="Proteomes" id="UP001162992"/>
    </source>
</evidence>